<sequence>MSFQGPPEVYDLLILGSGAGSKLLAWTFAGQGQKVAVVERKYVGGSCPNIACLPSKNVIHTAQMAHNIRRGAEFGVDIDGFHVHMPAVRERKRKMVQGLVDVHLSLYKQSGAELIMASGRFVGPKILEATLPDGTKRLLTGKSVVIGTGTHAVIDNIPGLASAQPLTHVEALELDVVPEHLIILGAGYVGLEFAQAMRRLGSQVTVLGRGHRVIHHEDDDVTEGLQQLFQDEGIELALNARVKSVSGVSGWSVRVEIEQNGVAKSLHGTHLLVASGREPNTKDIGLELAGVELTERRYIKVNERLETTAPDVWAVGEVAGSPQFTHISEDDFRVVRDNLLGGNRVTTGRQVPFCLFTDPEYARIGLSEKEAKAQGIGYRLFKIPMTAVLRARSLVETRGFLKCLVERDSDRILGFAAFGVGAGEIMGCVQIAMLGKLPYTDLREAVLAHPTIPEGLIALFSAGAS</sequence>
<dbReference type="SUPFAM" id="SSF55424">
    <property type="entry name" value="FAD/NAD-linked reductases, dimerisation (C-terminal) domain"/>
    <property type="match status" value="1"/>
</dbReference>
<dbReference type="Pfam" id="PF07992">
    <property type="entry name" value="Pyr_redox_2"/>
    <property type="match status" value="1"/>
</dbReference>
<dbReference type="EMBL" id="JACHEK010000002">
    <property type="protein sequence ID" value="MBB6143190.1"/>
    <property type="molecule type" value="Genomic_DNA"/>
</dbReference>
<evidence type="ECO:0000256" key="4">
    <source>
        <dbReference type="ARBA" id="ARBA00023002"/>
    </source>
</evidence>
<dbReference type="InterPro" id="IPR023753">
    <property type="entry name" value="FAD/NAD-binding_dom"/>
</dbReference>
<evidence type="ECO:0000259" key="9">
    <source>
        <dbReference type="Pfam" id="PF07992"/>
    </source>
</evidence>
<feature type="binding site" evidence="6">
    <location>
        <position position="119"/>
    </location>
    <ligand>
        <name>FAD</name>
        <dbReference type="ChEBI" id="CHEBI:57692"/>
    </ligand>
</feature>
<evidence type="ECO:0000313" key="10">
    <source>
        <dbReference type="EMBL" id="MBB6143190.1"/>
    </source>
</evidence>
<name>A0A841JPX1_9BACT</name>
<comment type="cofactor">
    <cofactor evidence="6">
        <name>FAD</name>
        <dbReference type="ChEBI" id="CHEBI:57692"/>
    </cofactor>
    <text evidence="6">Binds 1 FAD per subunit.</text>
</comment>
<accession>A0A841JPX1</accession>
<keyword evidence="11" id="KW-1185">Reference proteome</keyword>
<dbReference type="OrthoDB" id="9800167at2"/>
<keyword evidence="6" id="KW-0547">Nucleotide-binding</keyword>
<dbReference type="InterPro" id="IPR004099">
    <property type="entry name" value="Pyr_nucl-diS_OxRdtase_dimer"/>
</dbReference>
<evidence type="ECO:0000256" key="6">
    <source>
        <dbReference type="PIRSR" id="PIRSR000350-3"/>
    </source>
</evidence>
<feature type="domain" description="Pyridine nucleotide-disulphide oxidoreductase dimerisation" evidence="8">
    <location>
        <begin position="351"/>
        <end position="455"/>
    </location>
</feature>
<feature type="binding site" evidence="6">
    <location>
        <position position="276"/>
    </location>
    <ligand>
        <name>NAD(+)</name>
        <dbReference type="ChEBI" id="CHEBI:57540"/>
    </ligand>
</feature>
<gene>
    <name evidence="10" type="ORF">HNQ77_001134</name>
</gene>
<comment type="similarity">
    <text evidence="1">Belongs to the class-I pyridine nucleotide-disulfide oxidoreductase family.</text>
</comment>
<evidence type="ECO:0000256" key="7">
    <source>
        <dbReference type="PIRSR" id="PIRSR000350-4"/>
    </source>
</evidence>
<evidence type="ECO:0000313" key="11">
    <source>
        <dbReference type="Proteomes" id="UP000538666"/>
    </source>
</evidence>
<dbReference type="GO" id="GO:0050660">
    <property type="term" value="F:flavin adenine dinucleotide binding"/>
    <property type="evidence" value="ECO:0007669"/>
    <property type="project" value="TreeGrafter"/>
</dbReference>
<dbReference type="Gene3D" id="3.50.50.60">
    <property type="entry name" value="FAD/NAD(P)-binding domain"/>
    <property type="match status" value="2"/>
</dbReference>
<reference evidence="10 11" key="1">
    <citation type="submission" date="2020-08" db="EMBL/GenBank/DDBJ databases">
        <title>Genomic Encyclopedia of Type Strains, Phase IV (KMG-IV): sequencing the most valuable type-strain genomes for metagenomic binning, comparative biology and taxonomic classification.</title>
        <authorList>
            <person name="Goeker M."/>
        </authorList>
    </citation>
    <scope>NUCLEOTIDE SEQUENCE [LARGE SCALE GENOMIC DNA]</scope>
    <source>
        <strain evidence="10 11">DSM 103733</strain>
    </source>
</reference>
<dbReference type="RefSeq" id="WP_050062103.1">
    <property type="nucleotide sequence ID" value="NZ_JACHEK010000002.1"/>
</dbReference>
<keyword evidence="4" id="KW-0560">Oxidoreductase</keyword>
<feature type="disulfide bond" description="Redox-active" evidence="7">
    <location>
        <begin position="47"/>
        <end position="52"/>
    </location>
</feature>
<organism evidence="10 11">
    <name type="scientific">Silvibacterium bohemicum</name>
    <dbReference type="NCBI Taxonomy" id="1577686"/>
    <lineage>
        <taxon>Bacteria</taxon>
        <taxon>Pseudomonadati</taxon>
        <taxon>Acidobacteriota</taxon>
        <taxon>Terriglobia</taxon>
        <taxon>Terriglobales</taxon>
        <taxon>Acidobacteriaceae</taxon>
        <taxon>Silvibacterium</taxon>
    </lineage>
</organism>
<dbReference type="Gene3D" id="3.30.390.30">
    <property type="match status" value="1"/>
</dbReference>
<dbReference type="Pfam" id="PF02852">
    <property type="entry name" value="Pyr_redox_dim"/>
    <property type="match status" value="1"/>
</dbReference>
<evidence type="ECO:0000256" key="5">
    <source>
        <dbReference type="PIRSR" id="PIRSR000350-2"/>
    </source>
</evidence>
<dbReference type="PRINTS" id="PR00411">
    <property type="entry name" value="PNDRDTASEI"/>
</dbReference>
<feature type="active site" description="Proton acceptor" evidence="5">
    <location>
        <position position="449"/>
    </location>
</feature>
<keyword evidence="3 6" id="KW-0274">FAD</keyword>
<evidence type="ECO:0000256" key="3">
    <source>
        <dbReference type="ARBA" id="ARBA00022827"/>
    </source>
</evidence>
<proteinExistence type="inferred from homology"/>
<dbReference type="PIRSF" id="PIRSF000350">
    <property type="entry name" value="Mercury_reductase_MerA"/>
    <property type="match status" value="1"/>
</dbReference>
<dbReference type="InterPro" id="IPR001100">
    <property type="entry name" value="Pyr_nuc-diS_OxRdtase"/>
</dbReference>
<keyword evidence="2" id="KW-0285">Flavoprotein</keyword>
<evidence type="ECO:0000256" key="1">
    <source>
        <dbReference type="ARBA" id="ARBA00007532"/>
    </source>
</evidence>
<evidence type="ECO:0000256" key="2">
    <source>
        <dbReference type="ARBA" id="ARBA00022630"/>
    </source>
</evidence>
<dbReference type="PANTHER" id="PTHR43014">
    <property type="entry name" value="MERCURIC REDUCTASE"/>
    <property type="match status" value="1"/>
</dbReference>
<dbReference type="GO" id="GO:0003955">
    <property type="term" value="F:NAD(P)H dehydrogenase (quinone) activity"/>
    <property type="evidence" value="ECO:0007669"/>
    <property type="project" value="TreeGrafter"/>
</dbReference>
<feature type="binding site" evidence="6">
    <location>
        <position position="56"/>
    </location>
    <ligand>
        <name>FAD</name>
        <dbReference type="ChEBI" id="CHEBI:57692"/>
    </ligand>
</feature>
<dbReference type="SUPFAM" id="SSF51905">
    <property type="entry name" value="FAD/NAD(P)-binding domain"/>
    <property type="match status" value="1"/>
</dbReference>
<keyword evidence="10" id="KW-0670">Pyruvate</keyword>
<dbReference type="InterPro" id="IPR016156">
    <property type="entry name" value="FAD/NAD-linked_Rdtase_dimer_sf"/>
</dbReference>
<comment type="caution">
    <text evidence="10">The sequence shown here is derived from an EMBL/GenBank/DDBJ whole genome shotgun (WGS) entry which is preliminary data.</text>
</comment>
<dbReference type="PANTHER" id="PTHR43014:SF2">
    <property type="entry name" value="MERCURIC REDUCTASE"/>
    <property type="match status" value="1"/>
</dbReference>
<protein>
    <submittedName>
        <fullName evidence="10">Pyruvate/2-oxoglutarate dehydrogenase complex dihydrolipoamide dehydrogenase (E3) component</fullName>
    </submittedName>
</protein>
<feature type="binding site" evidence="6">
    <location>
        <begin position="185"/>
        <end position="192"/>
    </location>
    <ligand>
        <name>NAD(+)</name>
        <dbReference type="ChEBI" id="CHEBI:57540"/>
    </ligand>
</feature>
<keyword evidence="6" id="KW-0520">NAD</keyword>
<dbReference type="PRINTS" id="PR00368">
    <property type="entry name" value="FADPNR"/>
</dbReference>
<feature type="domain" description="FAD/NAD(P)-binding" evidence="9">
    <location>
        <begin position="10"/>
        <end position="328"/>
    </location>
</feature>
<dbReference type="InterPro" id="IPR036188">
    <property type="entry name" value="FAD/NAD-bd_sf"/>
</dbReference>
<dbReference type="AlphaFoldDB" id="A0A841JPX1"/>
<evidence type="ECO:0000259" key="8">
    <source>
        <dbReference type="Pfam" id="PF02852"/>
    </source>
</evidence>
<dbReference type="Proteomes" id="UP000538666">
    <property type="component" value="Unassembled WGS sequence"/>
</dbReference>
<dbReference type="FunFam" id="3.30.390.30:FF:000001">
    <property type="entry name" value="Dihydrolipoyl dehydrogenase"/>
    <property type="match status" value="1"/>
</dbReference>